<evidence type="ECO:0000313" key="2">
    <source>
        <dbReference type="Proteomes" id="UP000326951"/>
    </source>
</evidence>
<proteinExistence type="predicted"/>
<reference evidence="1 2" key="1">
    <citation type="submission" date="2019-09" db="EMBL/GenBank/DDBJ databases">
        <title>Complete genome sequence of Sporolactobacillus terrae 70-3.</title>
        <authorList>
            <person name="Tanaka N."/>
            <person name="Shiwa Y."/>
            <person name="Fujita N."/>
            <person name="Tanasupawat S."/>
        </authorList>
    </citation>
    <scope>NUCLEOTIDE SEQUENCE [LARGE SCALE GENOMIC DNA]</scope>
    <source>
        <strain evidence="1 2">70-3</strain>
    </source>
</reference>
<dbReference type="Proteomes" id="UP000326951">
    <property type="component" value="Chromosome"/>
</dbReference>
<organism evidence="1 2">
    <name type="scientific">Sporolactobacillus terrae</name>
    <dbReference type="NCBI Taxonomy" id="269673"/>
    <lineage>
        <taxon>Bacteria</taxon>
        <taxon>Bacillati</taxon>
        <taxon>Bacillota</taxon>
        <taxon>Bacilli</taxon>
        <taxon>Bacillales</taxon>
        <taxon>Sporolactobacillaceae</taxon>
        <taxon>Sporolactobacillus</taxon>
    </lineage>
</organism>
<gene>
    <name evidence="1" type="ORF">St703_10120</name>
</gene>
<dbReference type="EMBL" id="AP021853">
    <property type="protein sequence ID" value="BBN98307.1"/>
    <property type="molecule type" value="Genomic_DNA"/>
</dbReference>
<sequence length="62" mass="6646">MRALFAGCTDAQHSTDDRQIPVNVVLVKGLKHGEVSGMPLSLNDGFDLDDVKKVWGRAGAAH</sequence>
<evidence type="ECO:0000313" key="1">
    <source>
        <dbReference type="EMBL" id="BBN98307.1"/>
    </source>
</evidence>
<protein>
    <submittedName>
        <fullName evidence="1">Uncharacterized protein</fullName>
    </submittedName>
</protein>
<dbReference type="AlphaFoldDB" id="A0A5K7WVC5"/>
<name>A0A5K7WVC5_9BACL</name>
<accession>A0A5K7WVC5</accession>